<sequence>MASSPTKLPLVLLVCFAILALSSVTARSETVPTAAPNSFVTEDFSLFPCISFVPEAMKCVIDVLKQAVAPHPSCCKAISKLYNCSSEFLKDIPSSDMILIKGVCAMWGVSIS</sequence>
<proteinExistence type="predicted"/>
<gene>
    <name evidence="2" type="ORF">CITCOLO1_LOCUS22144</name>
</gene>
<evidence type="ECO:0000313" key="3">
    <source>
        <dbReference type="Proteomes" id="UP001642487"/>
    </source>
</evidence>
<evidence type="ECO:0008006" key="4">
    <source>
        <dbReference type="Google" id="ProtNLM"/>
    </source>
</evidence>
<keyword evidence="3" id="KW-1185">Reference proteome</keyword>
<keyword evidence="1" id="KW-0732">Signal</keyword>
<dbReference type="EMBL" id="OZ021743">
    <property type="protein sequence ID" value="CAK9329668.1"/>
    <property type="molecule type" value="Genomic_DNA"/>
</dbReference>
<protein>
    <recommendedName>
        <fullName evidence="4">Prolamin-like domain-containing protein</fullName>
    </recommendedName>
</protein>
<feature type="signal peptide" evidence="1">
    <location>
        <begin position="1"/>
        <end position="26"/>
    </location>
</feature>
<evidence type="ECO:0000256" key="1">
    <source>
        <dbReference type="SAM" id="SignalP"/>
    </source>
</evidence>
<accession>A0ABP0ZA79</accession>
<reference evidence="2 3" key="1">
    <citation type="submission" date="2024-03" db="EMBL/GenBank/DDBJ databases">
        <authorList>
            <person name="Gkanogiannis A."/>
            <person name="Becerra Lopez-Lavalle L."/>
        </authorList>
    </citation>
    <scope>NUCLEOTIDE SEQUENCE [LARGE SCALE GENOMIC DNA]</scope>
</reference>
<dbReference type="Proteomes" id="UP001642487">
    <property type="component" value="Chromosome 9"/>
</dbReference>
<name>A0ABP0ZA79_9ROSI</name>
<feature type="chain" id="PRO_5045430801" description="Prolamin-like domain-containing protein" evidence="1">
    <location>
        <begin position="27"/>
        <end position="112"/>
    </location>
</feature>
<evidence type="ECO:0000313" key="2">
    <source>
        <dbReference type="EMBL" id="CAK9329668.1"/>
    </source>
</evidence>
<organism evidence="2 3">
    <name type="scientific">Citrullus colocynthis</name>
    <name type="common">colocynth</name>
    <dbReference type="NCBI Taxonomy" id="252529"/>
    <lineage>
        <taxon>Eukaryota</taxon>
        <taxon>Viridiplantae</taxon>
        <taxon>Streptophyta</taxon>
        <taxon>Embryophyta</taxon>
        <taxon>Tracheophyta</taxon>
        <taxon>Spermatophyta</taxon>
        <taxon>Magnoliopsida</taxon>
        <taxon>eudicotyledons</taxon>
        <taxon>Gunneridae</taxon>
        <taxon>Pentapetalae</taxon>
        <taxon>rosids</taxon>
        <taxon>fabids</taxon>
        <taxon>Cucurbitales</taxon>
        <taxon>Cucurbitaceae</taxon>
        <taxon>Benincaseae</taxon>
        <taxon>Citrullus</taxon>
    </lineage>
</organism>